<feature type="transmembrane region" description="Helical" evidence="2">
    <location>
        <begin position="156"/>
        <end position="176"/>
    </location>
</feature>
<keyword evidence="2" id="KW-1133">Transmembrane helix</keyword>
<evidence type="ECO:0000313" key="5">
    <source>
        <dbReference type="Proteomes" id="UP001487305"/>
    </source>
</evidence>
<dbReference type="SUPFAM" id="SSF46894">
    <property type="entry name" value="C-terminal effector domain of the bipartite response regulators"/>
    <property type="match status" value="1"/>
</dbReference>
<protein>
    <submittedName>
        <fullName evidence="4">LuxR C-terminal-related transcriptional regulator</fullName>
    </submittedName>
</protein>
<name>A0ABV1JAH9_9ACTN</name>
<feature type="region of interest" description="Disordered" evidence="1">
    <location>
        <begin position="429"/>
        <end position="452"/>
    </location>
</feature>
<evidence type="ECO:0000256" key="2">
    <source>
        <dbReference type="SAM" id="Phobius"/>
    </source>
</evidence>
<comment type="caution">
    <text evidence="4">The sequence shown here is derived from an EMBL/GenBank/DDBJ whole genome shotgun (WGS) entry which is preliminary data.</text>
</comment>
<keyword evidence="5" id="KW-1185">Reference proteome</keyword>
<feature type="transmembrane region" description="Helical" evidence="2">
    <location>
        <begin position="82"/>
        <end position="101"/>
    </location>
</feature>
<feature type="transmembrane region" description="Helical" evidence="2">
    <location>
        <begin position="252"/>
        <end position="273"/>
    </location>
</feature>
<dbReference type="SMART" id="SM00421">
    <property type="entry name" value="HTH_LUXR"/>
    <property type="match status" value="1"/>
</dbReference>
<feature type="domain" description="HTH luxR-type" evidence="3">
    <location>
        <begin position="361"/>
        <end position="418"/>
    </location>
</feature>
<evidence type="ECO:0000259" key="3">
    <source>
        <dbReference type="SMART" id="SM00421"/>
    </source>
</evidence>
<dbReference type="Pfam" id="PF00196">
    <property type="entry name" value="GerE"/>
    <property type="match status" value="1"/>
</dbReference>
<dbReference type="RefSeq" id="WP_102373641.1">
    <property type="nucleotide sequence ID" value="NZ_JBBNOP010000002.1"/>
</dbReference>
<dbReference type="InterPro" id="IPR036388">
    <property type="entry name" value="WH-like_DNA-bd_sf"/>
</dbReference>
<sequence length="452" mass="47487">MSHELESIAESTAALSSTAQEEPSTMAAAKPFARKPMRDERIGAVRWLGLACSFGITLCMPFLSIGVLLAVKPILPASYQPVGALTFVLVFAYIMACLLAIGEATSRPLTPRSRSKRPSARLFAIGFALAVGAPAIVVAAAPYVSQSLLARGLVCLQAALCAGGFAACLITSIRWYRTAFGRTRDESASASASSVEPGDASPLSLPANIVLRVQNGFDRSTVRSLAGIGLVSCAAGIGMISLLAPARIGDAVLGSIGIALVVLSCPLSILVIRAERWTRVALAQWLGLLVGLNIGYFTLFGGALGPHLAALLSASCIVLFLLGAACLLSHSTERQIALPIAFPIPEQIVALDDFCSDAAKEFSLTPREEETLLLLLENLDAHEIAEELGVLPKTAKAYLRRICKKIGADCIDDLIETLDAWDAQRSESVAVPVAADPQQPEDATEPGLSARA</sequence>
<proteinExistence type="predicted"/>
<dbReference type="Proteomes" id="UP001487305">
    <property type="component" value="Unassembled WGS sequence"/>
</dbReference>
<dbReference type="InterPro" id="IPR000792">
    <property type="entry name" value="Tscrpt_reg_LuxR_C"/>
</dbReference>
<feature type="transmembrane region" description="Helical" evidence="2">
    <location>
        <begin position="44"/>
        <end position="70"/>
    </location>
</feature>
<keyword evidence="2" id="KW-0812">Transmembrane</keyword>
<evidence type="ECO:0000256" key="1">
    <source>
        <dbReference type="SAM" id="MobiDB-lite"/>
    </source>
</evidence>
<feature type="transmembrane region" description="Helical" evidence="2">
    <location>
        <begin position="285"/>
        <end position="304"/>
    </location>
</feature>
<feature type="transmembrane region" description="Helical" evidence="2">
    <location>
        <begin position="225"/>
        <end position="246"/>
    </location>
</feature>
<dbReference type="EMBL" id="JBBNOP010000002">
    <property type="protein sequence ID" value="MEQ3362096.1"/>
    <property type="molecule type" value="Genomic_DNA"/>
</dbReference>
<feature type="compositionally biased region" description="Polar residues" evidence="1">
    <location>
        <begin position="12"/>
        <end position="23"/>
    </location>
</feature>
<dbReference type="Gene3D" id="1.10.10.10">
    <property type="entry name" value="Winged helix-like DNA-binding domain superfamily/Winged helix DNA-binding domain"/>
    <property type="match status" value="1"/>
</dbReference>
<accession>A0ABV1JAH9</accession>
<dbReference type="PRINTS" id="PR00038">
    <property type="entry name" value="HTHLUXR"/>
</dbReference>
<evidence type="ECO:0000313" key="4">
    <source>
        <dbReference type="EMBL" id="MEQ3362096.1"/>
    </source>
</evidence>
<gene>
    <name evidence="4" type="ORF">AAA083_03790</name>
</gene>
<reference evidence="4 5" key="1">
    <citation type="submission" date="2024-04" db="EMBL/GenBank/DDBJ databases">
        <title>Human intestinal bacterial collection.</title>
        <authorList>
            <person name="Pauvert C."/>
            <person name="Hitch T.C.A."/>
            <person name="Clavel T."/>
        </authorList>
    </citation>
    <scope>NUCLEOTIDE SEQUENCE [LARGE SCALE GENOMIC DNA]</scope>
    <source>
        <strain evidence="4 5">CLA-KB-H42</strain>
    </source>
</reference>
<feature type="region of interest" description="Disordered" evidence="1">
    <location>
        <begin position="12"/>
        <end position="32"/>
    </location>
</feature>
<feature type="transmembrane region" description="Helical" evidence="2">
    <location>
        <begin position="122"/>
        <end position="144"/>
    </location>
</feature>
<keyword evidence="2" id="KW-0472">Membrane</keyword>
<organism evidence="4 5">
    <name type="scientific">Raoultibacter massiliensis</name>
    <dbReference type="NCBI Taxonomy" id="1852371"/>
    <lineage>
        <taxon>Bacteria</taxon>
        <taxon>Bacillati</taxon>
        <taxon>Actinomycetota</taxon>
        <taxon>Coriobacteriia</taxon>
        <taxon>Eggerthellales</taxon>
        <taxon>Eggerthellaceae</taxon>
        <taxon>Raoultibacter</taxon>
    </lineage>
</organism>
<dbReference type="InterPro" id="IPR016032">
    <property type="entry name" value="Sig_transdc_resp-reg_C-effctor"/>
</dbReference>
<feature type="transmembrane region" description="Helical" evidence="2">
    <location>
        <begin position="310"/>
        <end position="328"/>
    </location>
</feature>